<dbReference type="Proteomes" id="UP000074310">
    <property type="component" value="Unassembled WGS sequence"/>
</dbReference>
<sequence>EQGCAAPLTPMYLQADRGLSTTKGAAGGDSYVADPGNPVPHLSRPVNFNDGRWGDWLVSDQRHVDGRPDVMTYTGPVLTQPMRVSGAPIADLYAATTGTDGDFVVKVIDVFPAENATDPKMGGYELPISLDIFRGRYRDSFAKPTAIPAGKVQHYRFRLPTVNHVFQPGHRVMVQVQSSLFPLYDRNPQTFVPNIFFAKAGDYRAATVTLKRGGTQASAVLLPIVPVEQAQAAR</sequence>
<dbReference type="SMART" id="SM00939">
    <property type="entry name" value="PepX_C"/>
    <property type="match status" value="1"/>
</dbReference>
<dbReference type="NCBIfam" id="TIGR00976">
    <property type="entry name" value="CocE_NonD"/>
    <property type="match status" value="1"/>
</dbReference>
<dbReference type="Gene3D" id="2.60.120.260">
    <property type="entry name" value="Galactose-binding domain-like"/>
    <property type="match status" value="1"/>
</dbReference>
<proteinExistence type="predicted"/>
<gene>
    <name evidence="2" type="ORF">NS334_13495</name>
</gene>
<organism evidence="2 3">
    <name type="scientific">Sphingomonas endophytica</name>
    <dbReference type="NCBI Taxonomy" id="869719"/>
    <lineage>
        <taxon>Bacteria</taxon>
        <taxon>Pseudomonadati</taxon>
        <taxon>Pseudomonadota</taxon>
        <taxon>Alphaproteobacteria</taxon>
        <taxon>Sphingomonadales</taxon>
        <taxon>Sphingomonadaceae</taxon>
        <taxon>Sphingomonas</taxon>
    </lineage>
</organism>
<feature type="domain" description="Xaa-Pro dipeptidyl-peptidase C-terminal" evidence="1">
    <location>
        <begin position="2"/>
        <end position="221"/>
    </location>
</feature>
<dbReference type="InterPro" id="IPR005674">
    <property type="entry name" value="CocE/Ser_esterase"/>
</dbReference>
<accession>A0A147HYF8</accession>
<dbReference type="Pfam" id="PF08530">
    <property type="entry name" value="PepX_C"/>
    <property type="match status" value="1"/>
</dbReference>
<dbReference type="InterPro" id="IPR013736">
    <property type="entry name" value="Xaa-Pro_dipept_C"/>
</dbReference>
<reference evidence="2 3" key="1">
    <citation type="journal article" date="2016" name="Front. Microbiol.">
        <title>Genomic Resource of Rice Seed Associated Bacteria.</title>
        <authorList>
            <person name="Midha S."/>
            <person name="Bansal K."/>
            <person name="Sharma S."/>
            <person name="Kumar N."/>
            <person name="Patil P.P."/>
            <person name="Chaudhry V."/>
            <person name="Patil P.B."/>
        </authorList>
    </citation>
    <scope>NUCLEOTIDE SEQUENCE [LARGE SCALE GENOMIC DNA]</scope>
    <source>
        <strain evidence="2 3">NS334</strain>
    </source>
</reference>
<protein>
    <submittedName>
        <fullName evidence="2">Glutaryl-7-ACA acylase</fullName>
    </submittedName>
</protein>
<name>A0A147HYF8_9SPHN</name>
<evidence type="ECO:0000313" key="2">
    <source>
        <dbReference type="EMBL" id="KTT69944.1"/>
    </source>
</evidence>
<dbReference type="AlphaFoldDB" id="A0A147HYF8"/>
<keyword evidence="3" id="KW-1185">Reference proteome</keyword>
<dbReference type="OrthoDB" id="9806163at2"/>
<dbReference type="SUPFAM" id="SSF49785">
    <property type="entry name" value="Galactose-binding domain-like"/>
    <property type="match status" value="1"/>
</dbReference>
<dbReference type="GO" id="GO:0008239">
    <property type="term" value="F:dipeptidyl-peptidase activity"/>
    <property type="evidence" value="ECO:0007669"/>
    <property type="project" value="InterPro"/>
</dbReference>
<evidence type="ECO:0000313" key="3">
    <source>
        <dbReference type="Proteomes" id="UP000074310"/>
    </source>
</evidence>
<dbReference type="RefSeq" id="WP_153002745.1">
    <property type="nucleotide sequence ID" value="NZ_LDTB01000059.1"/>
</dbReference>
<dbReference type="EMBL" id="LDTB01000059">
    <property type="protein sequence ID" value="KTT69944.1"/>
    <property type="molecule type" value="Genomic_DNA"/>
</dbReference>
<dbReference type="PATRIC" id="fig|869719.3.peg.2691"/>
<feature type="non-terminal residue" evidence="2">
    <location>
        <position position="1"/>
    </location>
</feature>
<evidence type="ECO:0000259" key="1">
    <source>
        <dbReference type="SMART" id="SM00939"/>
    </source>
</evidence>
<dbReference type="InterPro" id="IPR008979">
    <property type="entry name" value="Galactose-bd-like_sf"/>
</dbReference>
<comment type="caution">
    <text evidence="2">The sequence shown here is derived from an EMBL/GenBank/DDBJ whole genome shotgun (WGS) entry which is preliminary data.</text>
</comment>